<reference evidence="3 4" key="1">
    <citation type="journal article" date="2016" name="Front. Microbiol.">
        <title>Genomic Resource of Rice Seed Associated Bacteria.</title>
        <authorList>
            <person name="Midha S."/>
            <person name="Bansal K."/>
            <person name="Sharma S."/>
            <person name="Kumar N."/>
            <person name="Patil P.P."/>
            <person name="Chaudhry V."/>
            <person name="Patil P.B."/>
        </authorList>
    </citation>
    <scope>NUCLEOTIDE SEQUENCE [LARGE SCALE GENOMIC DNA]</scope>
    <source>
        <strain evidence="3 4">NS334</strain>
    </source>
</reference>
<dbReference type="EMBL" id="LDTB01000021">
    <property type="protein sequence ID" value="KTT73155.1"/>
    <property type="molecule type" value="Genomic_DNA"/>
</dbReference>
<comment type="caution">
    <text evidence="3">The sequence shown here is derived from an EMBL/GenBank/DDBJ whole genome shotgun (WGS) entry which is preliminary data.</text>
</comment>
<dbReference type="SUPFAM" id="SSF56935">
    <property type="entry name" value="Porins"/>
    <property type="match status" value="1"/>
</dbReference>
<feature type="chain" id="PRO_5007548351" evidence="2">
    <location>
        <begin position="25"/>
        <end position="463"/>
    </location>
</feature>
<accession>A0A147I4H0</accession>
<sequence length="463" mass="50682">MTVKRLGACAMVAAVALSTAPAQGQTIAELQRQIDELKATVRQLQEAQRQAAAPVSSAPTATTPPPAPVIAQATAPVDKPQAFAEVPPTPVPTSGKGKRLRLRGYTQMRVNEIVAGDATAPAGRARLRSVHDGGISDRGNFTFRRIRLVLEGNVTDNVAVYLQPDFATRIGNQSVGEPREGSGQIRDAYVDWFPDKAHRFRLRFGQSKVPFGWENMQSSSNRVPLDRSDGINSAVPSEREIGIVGYYTPAQVQRIWDRLSKDGQKLFGNFGAFGVGAFNGQGVNRAEANNGLMTVAMASWPFELDALGPSFAGQVVEIGAAGLRNRVQPEVRSGGTSAVAFADDRVGFHAILYPQPFGIQSEWNWGRGPQWDPVRNTIATRPLTGGYVQTMLRVERSPIGGFIPYARWQYYHGGWKAALDAPELRTREWEVGVEFQPTPPLELTLAYAHMKRREADTRRFMCA</sequence>
<name>A0A147I4H0_9SPHN</name>
<proteinExistence type="predicted"/>
<dbReference type="AlphaFoldDB" id="A0A147I4H0"/>
<keyword evidence="2" id="KW-0732">Signal</keyword>
<dbReference type="Pfam" id="PF07396">
    <property type="entry name" value="Porin_O_P"/>
    <property type="match status" value="1"/>
</dbReference>
<feature type="compositionally biased region" description="Low complexity" evidence="1">
    <location>
        <begin position="48"/>
        <end position="61"/>
    </location>
</feature>
<gene>
    <name evidence="3" type="ORF">NS334_07770</name>
</gene>
<protein>
    <submittedName>
        <fullName evidence="3">Porin</fullName>
    </submittedName>
</protein>
<dbReference type="InterPro" id="IPR023614">
    <property type="entry name" value="Porin_dom_sf"/>
</dbReference>
<feature type="signal peptide" evidence="2">
    <location>
        <begin position="1"/>
        <end position="24"/>
    </location>
</feature>
<dbReference type="Gene3D" id="2.40.160.10">
    <property type="entry name" value="Porin"/>
    <property type="match status" value="1"/>
</dbReference>
<feature type="region of interest" description="Disordered" evidence="1">
    <location>
        <begin position="48"/>
        <end position="71"/>
    </location>
</feature>
<feature type="non-terminal residue" evidence="3">
    <location>
        <position position="463"/>
    </location>
</feature>
<evidence type="ECO:0000313" key="3">
    <source>
        <dbReference type="EMBL" id="KTT73155.1"/>
    </source>
</evidence>
<organism evidence="3 4">
    <name type="scientific">Sphingomonas endophytica</name>
    <dbReference type="NCBI Taxonomy" id="869719"/>
    <lineage>
        <taxon>Bacteria</taxon>
        <taxon>Pseudomonadati</taxon>
        <taxon>Pseudomonadota</taxon>
        <taxon>Alphaproteobacteria</taxon>
        <taxon>Sphingomonadales</taxon>
        <taxon>Sphingomonadaceae</taxon>
        <taxon>Sphingomonas</taxon>
    </lineage>
</organism>
<evidence type="ECO:0000256" key="1">
    <source>
        <dbReference type="SAM" id="MobiDB-lite"/>
    </source>
</evidence>
<keyword evidence="4" id="KW-1185">Reference proteome</keyword>
<dbReference type="Proteomes" id="UP000074310">
    <property type="component" value="Unassembled WGS sequence"/>
</dbReference>
<dbReference type="RefSeq" id="WP_058755406.1">
    <property type="nucleotide sequence ID" value="NZ_LDTB01000021.1"/>
</dbReference>
<dbReference type="InterPro" id="IPR010870">
    <property type="entry name" value="Porin_O/P"/>
</dbReference>
<evidence type="ECO:0000256" key="2">
    <source>
        <dbReference type="SAM" id="SignalP"/>
    </source>
</evidence>
<evidence type="ECO:0000313" key="4">
    <source>
        <dbReference type="Proteomes" id="UP000074310"/>
    </source>
</evidence>